<accession>A0ABP9USE8</accession>
<reference evidence="1 2" key="1">
    <citation type="submission" date="2024-02" db="EMBL/GenBank/DDBJ databases">
        <title>Haloferula sargassicola NBRC 104335.</title>
        <authorList>
            <person name="Ichikawa N."/>
            <person name="Katano-Makiyama Y."/>
            <person name="Hidaka K."/>
        </authorList>
    </citation>
    <scope>NUCLEOTIDE SEQUENCE [LARGE SCALE GENOMIC DNA]</scope>
    <source>
        <strain evidence="1 2">NBRC 104335</strain>
    </source>
</reference>
<protein>
    <recommendedName>
        <fullName evidence="3">DUF4384 domain-containing protein</fullName>
    </recommendedName>
</protein>
<evidence type="ECO:0008006" key="3">
    <source>
        <dbReference type="Google" id="ProtNLM"/>
    </source>
</evidence>
<dbReference type="Proteomes" id="UP001476282">
    <property type="component" value="Unassembled WGS sequence"/>
</dbReference>
<evidence type="ECO:0000313" key="1">
    <source>
        <dbReference type="EMBL" id="GAA5483301.1"/>
    </source>
</evidence>
<evidence type="ECO:0000313" key="2">
    <source>
        <dbReference type="Proteomes" id="UP001476282"/>
    </source>
</evidence>
<name>A0ABP9USE8_9BACT</name>
<dbReference type="EMBL" id="BAABRI010000013">
    <property type="protein sequence ID" value="GAA5483301.1"/>
    <property type="molecule type" value="Genomic_DNA"/>
</dbReference>
<comment type="caution">
    <text evidence="1">The sequence shown here is derived from an EMBL/GenBank/DDBJ whole genome shotgun (WGS) entry which is preliminary data.</text>
</comment>
<keyword evidence="2" id="KW-1185">Reference proteome</keyword>
<gene>
    <name evidence="1" type="ORF">Hsar01_02531</name>
</gene>
<organism evidence="1 2">
    <name type="scientific">Haloferula sargassicola</name>
    <dbReference type="NCBI Taxonomy" id="490096"/>
    <lineage>
        <taxon>Bacteria</taxon>
        <taxon>Pseudomonadati</taxon>
        <taxon>Verrucomicrobiota</taxon>
        <taxon>Verrucomicrobiia</taxon>
        <taxon>Verrucomicrobiales</taxon>
        <taxon>Verrucomicrobiaceae</taxon>
        <taxon>Haloferula</taxon>
    </lineage>
</organism>
<dbReference type="RefSeq" id="WP_353567415.1">
    <property type="nucleotide sequence ID" value="NZ_BAABRI010000013.1"/>
</dbReference>
<proteinExistence type="predicted"/>
<sequence>MTKWRLKAGLVTAWIVAGLLPGVEAEERAKPDPESKRRMWLLAVGESPPFRQVIENGVRRELPPPPGSIPPRTITVSGAGTGEVAGGVSLALGRISPAYELAGGQGKLVLREGDEKSWLEVSTPEKGDFVIVIWRGGKDWTQPAAKVLPIEEKPGLVVFLNLSPGTLGLEWDDRKLGLKPGQQAFSRTAGAPQALRVNLLSDAGAPTRLAQRTIEQSATEWSLVVFCRADGVKPRQPVKTTVVRLGL</sequence>